<proteinExistence type="inferred from homology"/>
<protein>
    <recommendedName>
        <fullName evidence="8">Glycogen synthase</fullName>
        <ecNumber evidence="8">2.4.1.21</ecNumber>
    </recommendedName>
    <alternativeName>
        <fullName evidence="8">Starch [bacterial glycogen] synthase</fullName>
    </alternativeName>
</protein>
<comment type="caution">
    <text evidence="11">The sequence shown here is derived from an EMBL/GenBank/DDBJ whole genome shotgun (WGS) entry which is preliminary data.</text>
</comment>
<sequence length="483" mass="51707">MKSLSVLSVTSELFPIIKTGGLADVAGALPFALAQEGVRVVSLLPGYPVVMKALEQIDTIREYPDLFGGAARLVSASAHQMELFVLDAPHLYDRPGSPYLTPDGRDWPDNARRFAALARIAAAIGQGEVAGFIPDIVHAHDWQAGLAPAYLHYSDLPRPGTVMTIHNISFQGIFPADLLYELGLPPDAFTVDGVEYYGQIGFLKAGLRFADRVTTVSPTYAKEIQTPEGGMGLDGLLRSRSKDVFGILNGIDESVWDPSSDKSLAATFTPDTLEGREANKAALQARLGLDADPDTILFGVVSRLSEQKGLDLVLAALPSFLADGAQLALLGAGEGILEDSFRAASIVYPGQVGCVLGYDEELAHLIQGGSDALLVPSRFEPCGLTQLCAMRYGNVPVVSRVGGLADTVIDANEMAIASGVATGFQFSPVNLTGLLDAANRVKMLWSDRDSWRRVQKNGMAAQVGWNRAAKRYAQLYRSCLEVI</sequence>
<keyword evidence="7 8" id="KW-0320">Glycogen biosynthesis</keyword>
<gene>
    <name evidence="8" type="primary">glgA</name>
    <name evidence="11" type="ORF">GR328_01065</name>
</gene>
<evidence type="ECO:0000256" key="2">
    <source>
        <dbReference type="ARBA" id="ARBA00002764"/>
    </source>
</evidence>
<evidence type="ECO:0000313" key="12">
    <source>
        <dbReference type="Proteomes" id="UP000436483"/>
    </source>
</evidence>
<dbReference type="UniPathway" id="UPA00164"/>
<accession>A0A7X3SMI9</accession>
<dbReference type="PANTHER" id="PTHR45825:SF11">
    <property type="entry name" value="ALPHA AMYLASE DOMAIN-CONTAINING PROTEIN"/>
    <property type="match status" value="1"/>
</dbReference>
<dbReference type="CDD" id="cd03791">
    <property type="entry name" value="GT5_Glycogen_synthase_DULL1-like"/>
    <property type="match status" value="1"/>
</dbReference>
<dbReference type="GO" id="GO:0005829">
    <property type="term" value="C:cytosol"/>
    <property type="evidence" value="ECO:0007669"/>
    <property type="project" value="TreeGrafter"/>
</dbReference>
<evidence type="ECO:0000313" key="11">
    <source>
        <dbReference type="EMBL" id="MXQ10069.1"/>
    </source>
</evidence>
<comment type="pathway">
    <text evidence="3 8">Glycan biosynthesis; glycogen biosynthesis.</text>
</comment>
<evidence type="ECO:0000256" key="7">
    <source>
        <dbReference type="ARBA" id="ARBA00023056"/>
    </source>
</evidence>
<dbReference type="Pfam" id="PF08323">
    <property type="entry name" value="Glyco_transf_5"/>
    <property type="match status" value="1"/>
</dbReference>
<comment type="function">
    <text evidence="2 8">Synthesizes alpha-1,4-glucan chains using ADP-glucose.</text>
</comment>
<comment type="similarity">
    <text evidence="4 8">Belongs to the glycosyltransferase 1 family. Bacterial/plant glycogen synthase subfamily.</text>
</comment>
<keyword evidence="12" id="KW-1185">Reference proteome</keyword>
<dbReference type="OrthoDB" id="9808590at2"/>
<dbReference type="PANTHER" id="PTHR45825">
    <property type="entry name" value="GRANULE-BOUND STARCH SYNTHASE 1, CHLOROPLASTIC/AMYLOPLASTIC"/>
    <property type="match status" value="1"/>
</dbReference>
<keyword evidence="6 8" id="KW-0808">Transferase</keyword>
<evidence type="ECO:0000256" key="8">
    <source>
        <dbReference type="HAMAP-Rule" id="MF_00484"/>
    </source>
</evidence>
<reference evidence="11 12" key="1">
    <citation type="submission" date="2019-12" db="EMBL/GenBank/DDBJ databases">
        <authorList>
            <person name="Yuan C.-G."/>
        </authorList>
    </citation>
    <scope>NUCLEOTIDE SEQUENCE [LARGE SCALE GENOMIC DNA]</scope>
    <source>
        <strain evidence="11 12">KCTC 23863</strain>
    </source>
</reference>
<dbReference type="GO" id="GO:0005978">
    <property type="term" value="P:glycogen biosynthetic process"/>
    <property type="evidence" value="ECO:0007669"/>
    <property type="project" value="UniProtKB-UniRule"/>
</dbReference>
<evidence type="ECO:0000256" key="6">
    <source>
        <dbReference type="ARBA" id="ARBA00022679"/>
    </source>
</evidence>
<dbReference type="Gene3D" id="3.40.50.2000">
    <property type="entry name" value="Glycogen Phosphorylase B"/>
    <property type="match status" value="2"/>
</dbReference>
<dbReference type="HAMAP" id="MF_00484">
    <property type="entry name" value="Glycogen_synth"/>
    <property type="match status" value="1"/>
</dbReference>
<dbReference type="Proteomes" id="UP000436483">
    <property type="component" value="Unassembled WGS sequence"/>
</dbReference>
<name>A0A7X3SMI9_9HYPH</name>
<dbReference type="InterPro" id="IPR001296">
    <property type="entry name" value="Glyco_trans_1"/>
</dbReference>
<evidence type="ECO:0000259" key="10">
    <source>
        <dbReference type="Pfam" id="PF08323"/>
    </source>
</evidence>
<dbReference type="InterPro" id="IPR011835">
    <property type="entry name" value="GS/SS"/>
</dbReference>
<evidence type="ECO:0000259" key="9">
    <source>
        <dbReference type="Pfam" id="PF00534"/>
    </source>
</evidence>
<dbReference type="EMBL" id="WURB01000001">
    <property type="protein sequence ID" value="MXQ10069.1"/>
    <property type="molecule type" value="Genomic_DNA"/>
</dbReference>
<dbReference type="SUPFAM" id="SSF53756">
    <property type="entry name" value="UDP-Glycosyltransferase/glycogen phosphorylase"/>
    <property type="match status" value="1"/>
</dbReference>
<evidence type="ECO:0000256" key="3">
    <source>
        <dbReference type="ARBA" id="ARBA00004964"/>
    </source>
</evidence>
<dbReference type="GO" id="GO:0009011">
    <property type="term" value="F:alpha-1,4-glucan glucosyltransferase (ADP-glucose donor) activity"/>
    <property type="evidence" value="ECO:0007669"/>
    <property type="project" value="UniProtKB-UniRule"/>
</dbReference>
<comment type="catalytic activity">
    <reaction evidence="1 8">
        <text>[(1-&gt;4)-alpha-D-glucosyl](n) + ADP-alpha-D-glucose = [(1-&gt;4)-alpha-D-glucosyl](n+1) + ADP + H(+)</text>
        <dbReference type="Rhea" id="RHEA:18189"/>
        <dbReference type="Rhea" id="RHEA-COMP:9584"/>
        <dbReference type="Rhea" id="RHEA-COMP:9587"/>
        <dbReference type="ChEBI" id="CHEBI:15378"/>
        <dbReference type="ChEBI" id="CHEBI:15444"/>
        <dbReference type="ChEBI" id="CHEBI:57498"/>
        <dbReference type="ChEBI" id="CHEBI:456216"/>
        <dbReference type="EC" id="2.4.1.21"/>
    </reaction>
</comment>
<dbReference type="AlphaFoldDB" id="A0A7X3SMI9"/>
<dbReference type="EC" id="2.4.1.21" evidence="8"/>
<dbReference type="NCBIfam" id="NF010699">
    <property type="entry name" value="PRK14099.1"/>
    <property type="match status" value="1"/>
</dbReference>
<keyword evidence="5 8" id="KW-0328">Glycosyltransferase</keyword>
<feature type="domain" description="Glycosyl transferase family 1" evidence="9">
    <location>
        <begin position="292"/>
        <end position="443"/>
    </location>
</feature>
<dbReference type="RefSeq" id="WP_160882681.1">
    <property type="nucleotide sequence ID" value="NZ_WURB01000001.1"/>
</dbReference>
<reference evidence="11 12" key="2">
    <citation type="submission" date="2020-01" db="EMBL/GenBank/DDBJ databases">
        <title>Microvirga sp. nov., an arsenate reduction bacterium isolated from Tibet hotspring sediments.</title>
        <authorList>
            <person name="Xian W.-D."/>
            <person name="Li W.-J."/>
        </authorList>
    </citation>
    <scope>NUCLEOTIDE SEQUENCE [LARGE SCALE GENOMIC DNA]</scope>
    <source>
        <strain evidence="11 12">KCTC 23863</strain>
    </source>
</reference>
<feature type="binding site" evidence="8">
    <location>
        <position position="18"/>
    </location>
    <ligand>
        <name>ADP-alpha-D-glucose</name>
        <dbReference type="ChEBI" id="CHEBI:57498"/>
    </ligand>
</feature>
<evidence type="ECO:0000256" key="1">
    <source>
        <dbReference type="ARBA" id="ARBA00001478"/>
    </source>
</evidence>
<dbReference type="Pfam" id="PF00534">
    <property type="entry name" value="Glycos_transf_1"/>
    <property type="match status" value="1"/>
</dbReference>
<organism evidence="11 12">
    <name type="scientific">Microvirga makkahensis</name>
    <dbReference type="NCBI Taxonomy" id="1128670"/>
    <lineage>
        <taxon>Bacteria</taxon>
        <taxon>Pseudomonadati</taxon>
        <taxon>Pseudomonadota</taxon>
        <taxon>Alphaproteobacteria</taxon>
        <taxon>Hyphomicrobiales</taxon>
        <taxon>Methylobacteriaceae</taxon>
        <taxon>Microvirga</taxon>
    </lineage>
</organism>
<feature type="domain" description="Starch synthase catalytic" evidence="10">
    <location>
        <begin position="6"/>
        <end position="238"/>
    </location>
</feature>
<dbReference type="NCBIfam" id="NF001899">
    <property type="entry name" value="PRK00654.1-2"/>
    <property type="match status" value="1"/>
</dbReference>
<dbReference type="InterPro" id="IPR013534">
    <property type="entry name" value="Starch_synth_cat_dom"/>
</dbReference>
<dbReference type="GO" id="GO:0004373">
    <property type="term" value="F:alpha-1,4-glucan glucosyltransferase (UDP-glucose donor) activity"/>
    <property type="evidence" value="ECO:0007669"/>
    <property type="project" value="InterPro"/>
</dbReference>
<evidence type="ECO:0000256" key="5">
    <source>
        <dbReference type="ARBA" id="ARBA00022676"/>
    </source>
</evidence>
<dbReference type="NCBIfam" id="TIGR02095">
    <property type="entry name" value="glgA"/>
    <property type="match status" value="1"/>
</dbReference>
<evidence type="ECO:0000256" key="4">
    <source>
        <dbReference type="ARBA" id="ARBA00010281"/>
    </source>
</evidence>